<dbReference type="AlphaFoldDB" id="A0A8W8MAL4"/>
<dbReference type="Gene3D" id="2.30.42.10">
    <property type="match status" value="1"/>
</dbReference>
<feature type="compositionally biased region" description="Low complexity" evidence="1">
    <location>
        <begin position="1031"/>
        <end position="1048"/>
    </location>
</feature>
<dbReference type="Gene3D" id="2.60.200.20">
    <property type="match status" value="1"/>
</dbReference>
<dbReference type="Pfam" id="PF01843">
    <property type="entry name" value="DIL"/>
    <property type="match status" value="1"/>
</dbReference>
<dbReference type="Proteomes" id="UP000005408">
    <property type="component" value="Unassembled WGS sequence"/>
</dbReference>
<dbReference type="GO" id="GO:0007165">
    <property type="term" value="P:signal transduction"/>
    <property type="evidence" value="ECO:0007669"/>
    <property type="project" value="InterPro"/>
</dbReference>
<sequence length="1242" mass="138821">MDVPWRNTTMSHSLDFLHDSDIDLESSLPLYLEEQQIRRRVIYTGRKNKSTSDEFTAVQELSTDESSPGVLKIFGDKILPGVEYKSVLASKRSTASELVKQALERYGLPPSNHTQFVLCDVVGTCLSSESSPEGTEIIKRNTSSSKWRRVCSRVISEYDRPLLLQNYWKPGDGHSRRYELRMKSEFSTIPSEDDTLGLNENARRISMSKLRRGAIPPSITWHERKMEKFADELNLDGTLSRIKSPWMAKKNDCDKVLNGLNVETSNNRSNCTSLTKSHPSKSEDTDPTHAPINRPFLLTVRGYNPNKDPLFHVFHSRTTNVCNTKNNSPNCIRLCAPDIQTRHCHLHLRRLTSSDNRVPGYNYCLEVECVAPSNIRVNGYPVSLRTSVQCGDILSIGRYYVFVFKDLTAGMDLPTDLPWLGMVDSNCNLTEDNHYHSKYPHKQNIVHVPPLMINQIADDSVSVSTAESSGESVGERFRFAYARDKEEEVVKAIAAVIRQNSVDFSLAPAFLYSMCVEYACHQTDRHSVRNLLLRILVVTRENVAELSKALQNNKFNCGLIKSKKHVTLGEDYLRSLIRWMSNCVQLILYLRGQSSKARAGGRGRLDDDTQGAFHELASGLEEIVVFCFQQTVYTITKALYILLPAVLDSNPFSESHGTEKRGGVWKIAMVLDVITQMTNGQQLHTEVTKQLFMYIFFFCSTSVFNRLFLKDAGPIYYNWTAGVRIRANLGELEDWATRNGLDEEFGQLFEKLLTAAELLSTSKSLLLKNDWMTMRINYQPLNEAQLHRLLQGYNLGGKSPPYCWLPPPEDRHQAMQHEDILLEMSGHPPFLFPQDCGVIDLAHPPDDKEFWTHFKKLYSQYGVAEDDSDIASNASYTPRFTGSFPKVELQKSFFSQPIIKPRNTGNKASPRRVQFAPTNIESDMEGHVDLKSSSSHHHQPNASTSSDSVLVRGSVLRASVSSNPRSVNDSADKRLDELITNGLTNGAPVPVKGDVQNIRCLSPPPPLPPRQGREQTHNATSDPLAKRTADNSQVSSTSSCSSEQNESSRIQISFSDEIHAPSEHVIEDDDDDDSDDDDDDDGGGEYVFPKELLVNLNKQILDTQQKHRLSTRQQNSPTSPQDDVFTEASDHLDVSPRSTSNPVFAVSIAKGSNGLGLGLIDGLYTPLRMAGIYIRKILAGSPAEELGQISVGDRLLCVNGKSIVGADYQSAMRLIRASGENLTLLIAKGNDAIAAKVSSTSC</sequence>
<organism evidence="5 6">
    <name type="scientific">Magallana gigas</name>
    <name type="common">Pacific oyster</name>
    <name type="synonym">Crassostrea gigas</name>
    <dbReference type="NCBI Taxonomy" id="29159"/>
    <lineage>
        <taxon>Eukaryota</taxon>
        <taxon>Metazoa</taxon>
        <taxon>Spiralia</taxon>
        <taxon>Lophotrochozoa</taxon>
        <taxon>Mollusca</taxon>
        <taxon>Bivalvia</taxon>
        <taxon>Autobranchia</taxon>
        <taxon>Pteriomorphia</taxon>
        <taxon>Ostreida</taxon>
        <taxon>Ostreoidea</taxon>
        <taxon>Ostreidae</taxon>
        <taxon>Magallana</taxon>
    </lineage>
</organism>
<dbReference type="InterPro" id="IPR008984">
    <property type="entry name" value="SMAD_FHA_dom_sf"/>
</dbReference>
<evidence type="ECO:0000256" key="1">
    <source>
        <dbReference type="SAM" id="MobiDB-lite"/>
    </source>
</evidence>
<dbReference type="SMART" id="SM00228">
    <property type="entry name" value="PDZ"/>
    <property type="match status" value="1"/>
</dbReference>
<feature type="compositionally biased region" description="Acidic residues" evidence="1">
    <location>
        <begin position="1066"/>
        <end position="1083"/>
    </location>
</feature>
<feature type="region of interest" description="Disordered" evidence="1">
    <location>
        <begin position="982"/>
        <end position="1086"/>
    </location>
</feature>
<dbReference type="PANTHER" id="PTHR16027">
    <property type="entry name" value="DILUTE DOMAIN-CONTAINING PROTEIN YPR089W"/>
    <property type="match status" value="1"/>
</dbReference>
<dbReference type="PROSITE" id="PS50106">
    <property type="entry name" value="PDZ"/>
    <property type="match status" value="1"/>
</dbReference>
<proteinExistence type="predicted"/>
<dbReference type="Pfam" id="PF00788">
    <property type="entry name" value="RA"/>
    <property type="match status" value="1"/>
</dbReference>
<dbReference type="Pfam" id="PF00595">
    <property type="entry name" value="PDZ"/>
    <property type="match status" value="1"/>
</dbReference>
<dbReference type="InterPro" id="IPR036034">
    <property type="entry name" value="PDZ_sf"/>
</dbReference>
<feature type="compositionally biased region" description="Basic and acidic residues" evidence="1">
    <location>
        <begin position="1056"/>
        <end position="1065"/>
    </location>
</feature>
<feature type="domain" description="Dilute" evidence="4">
    <location>
        <begin position="487"/>
        <end position="817"/>
    </location>
</feature>
<dbReference type="PANTHER" id="PTHR16027:SF9">
    <property type="entry name" value="RAS-ASSOCIATING AND DILUTE DOMAIN-CONTAINING PROTEIN"/>
    <property type="match status" value="1"/>
</dbReference>
<evidence type="ECO:0000259" key="3">
    <source>
        <dbReference type="PROSITE" id="PS50200"/>
    </source>
</evidence>
<feature type="domain" description="PDZ" evidence="2">
    <location>
        <begin position="1145"/>
        <end position="1230"/>
    </location>
</feature>
<dbReference type="EnsemblMetazoa" id="G3189.1">
    <property type="protein sequence ID" value="G3189.1:cds"/>
    <property type="gene ID" value="G3189"/>
</dbReference>
<dbReference type="GO" id="GO:0051020">
    <property type="term" value="F:GTPase binding"/>
    <property type="evidence" value="ECO:0007669"/>
    <property type="project" value="TreeGrafter"/>
</dbReference>
<feature type="compositionally biased region" description="Polar residues" evidence="1">
    <location>
        <begin position="268"/>
        <end position="277"/>
    </location>
</feature>
<dbReference type="SMART" id="SM01132">
    <property type="entry name" value="DIL"/>
    <property type="match status" value="1"/>
</dbReference>
<feature type="region of interest" description="Disordered" evidence="1">
    <location>
        <begin position="268"/>
        <end position="290"/>
    </location>
</feature>
<dbReference type="InterPro" id="IPR001478">
    <property type="entry name" value="PDZ"/>
</dbReference>
<dbReference type="SUPFAM" id="SSF54236">
    <property type="entry name" value="Ubiquitin-like"/>
    <property type="match status" value="1"/>
</dbReference>
<dbReference type="Gene3D" id="3.10.20.90">
    <property type="entry name" value="Phosphatidylinositol 3-kinase Catalytic Subunit, Chain A, domain 1"/>
    <property type="match status" value="1"/>
</dbReference>
<evidence type="ECO:0008006" key="7">
    <source>
        <dbReference type="Google" id="ProtNLM"/>
    </source>
</evidence>
<dbReference type="SMART" id="SM00314">
    <property type="entry name" value="RA"/>
    <property type="match status" value="1"/>
</dbReference>
<dbReference type="InterPro" id="IPR000159">
    <property type="entry name" value="RA_dom"/>
</dbReference>
<dbReference type="InterPro" id="IPR029071">
    <property type="entry name" value="Ubiquitin-like_domsf"/>
</dbReference>
<dbReference type="SUPFAM" id="SSF49879">
    <property type="entry name" value="SMAD/FHA domain"/>
    <property type="match status" value="1"/>
</dbReference>
<dbReference type="SUPFAM" id="SSF50156">
    <property type="entry name" value="PDZ domain-like"/>
    <property type="match status" value="1"/>
</dbReference>
<dbReference type="InterPro" id="IPR052072">
    <property type="entry name" value="Vascular_dev_regulator"/>
</dbReference>
<evidence type="ECO:0000313" key="5">
    <source>
        <dbReference type="EnsemblMetazoa" id="G3189.1:cds"/>
    </source>
</evidence>
<evidence type="ECO:0000313" key="6">
    <source>
        <dbReference type="Proteomes" id="UP000005408"/>
    </source>
</evidence>
<name>A0A8W8MAL4_MAGGI</name>
<dbReference type="CDD" id="cd17116">
    <property type="entry name" value="RA_Radil_like"/>
    <property type="match status" value="1"/>
</dbReference>
<dbReference type="PROSITE" id="PS50200">
    <property type="entry name" value="RA"/>
    <property type="match status" value="1"/>
</dbReference>
<dbReference type="InterPro" id="IPR002710">
    <property type="entry name" value="Dilute_dom"/>
</dbReference>
<reference evidence="5" key="1">
    <citation type="submission" date="2022-08" db="UniProtKB">
        <authorList>
            <consortium name="EnsemblMetazoa"/>
        </authorList>
    </citation>
    <scope>IDENTIFICATION</scope>
    <source>
        <strain evidence="5">05x7-T-G4-1.051#20</strain>
    </source>
</reference>
<keyword evidence="6" id="KW-1185">Reference proteome</keyword>
<dbReference type="PROSITE" id="PS51126">
    <property type="entry name" value="DILUTE"/>
    <property type="match status" value="1"/>
</dbReference>
<feature type="domain" description="Ras-associating" evidence="3">
    <location>
        <begin position="67"/>
        <end position="185"/>
    </location>
</feature>
<feature type="compositionally biased region" description="Polar residues" evidence="1">
    <location>
        <begin position="1111"/>
        <end position="1121"/>
    </location>
</feature>
<feature type="region of interest" description="Disordered" evidence="1">
    <location>
        <begin position="928"/>
        <end position="950"/>
    </location>
</feature>
<protein>
    <recommendedName>
        <fullName evidence="7">Ras-associating and dilute domain-containing protein</fullName>
    </recommendedName>
</protein>
<evidence type="ECO:0000259" key="4">
    <source>
        <dbReference type="PROSITE" id="PS51126"/>
    </source>
</evidence>
<accession>A0A8W8MAL4</accession>
<evidence type="ECO:0000259" key="2">
    <source>
        <dbReference type="PROSITE" id="PS50106"/>
    </source>
</evidence>
<feature type="region of interest" description="Disordered" evidence="1">
    <location>
        <begin position="1104"/>
        <end position="1136"/>
    </location>
</feature>